<dbReference type="AlphaFoldDB" id="A0AAD5DGI2"/>
<evidence type="ECO:0000313" key="1">
    <source>
        <dbReference type="EMBL" id="KAI7757295.1"/>
    </source>
</evidence>
<organism evidence="1 2">
    <name type="scientific">Ambrosia artemisiifolia</name>
    <name type="common">Common ragweed</name>
    <dbReference type="NCBI Taxonomy" id="4212"/>
    <lineage>
        <taxon>Eukaryota</taxon>
        <taxon>Viridiplantae</taxon>
        <taxon>Streptophyta</taxon>
        <taxon>Embryophyta</taxon>
        <taxon>Tracheophyta</taxon>
        <taxon>Spermatophyta</taxon>
        <taxon>Magnoliopsida</taxon>
        <taxon>eudicotyledons</taxon>
        <taxon>Gunneridae</taxon>
        <taxon>Pentapetalae</taxon>
        <taxon>asterids</taxon>
        <taxon>campanulids</taxon>
        <taxon>Asterales</taxon>
        <taxon>Asteraceae</taxon>
        <taxon>Asteroideae</taxon>
        <taxon>Heliantheae alliance</taxon>
        <taxon>Heliantheae</taxon>
        <taxon>Ambrosia</taxon>
    </lineage>
</organism>
<dbReference type="Proteomes" id="UP001206925">
    <property type="component" value="Unassembled WGS sequence"/>
</dbReference>
<accession>A0AAD5DGI2</accession>
<dbReference type="EMBL" id="JAMZMK010000139">
    <property type="protein sequence ID" value="KAI7757295.1"/>
    <property type="molecule type" value="Genomic_DNA"/>
</dbReference>
<protein>
    <submittedName>
        <fullName evidence="1">Uncharacterized protein</fullName>
    </submittedName>
</protein>
<name>A0AAD5DGI2_AMBAR</name>
<comment type="caution">
    <text evidence="1">The sequence shown here is derived from an EMBL/GenBank/DDBJ whole genome shotgun (WGS) entry which is preliminary data.</text>
</comment>
<gene>
    <name evidence="1" type="ORF">M8C21_022849</name>
</gene>
<proteinExistence type="predicted"/>
<evidence type="ECO:0000313" key="2">
    <source>
        <dbReference type="Proteomes" id="UP001206925"/>
    </source>
</evidence>
<reference evidence="1" key="1">
    <citation type="submission" date="2022-06" db="EMBL/GenBank/DDBJ databases">
        <title>Uncovering the hologenomic basis of an extraordinary plant invasion.</title>
        <authorList>
            <person name="Bieker V.C."/>
            <person name="Martin M.D."/>
            <person name="Gilbert T."/>
            <person name="Hodgins K."/>
            <person name="Battlay P."/>
            <person name="Petersen B."/>
            <person name="Wilson J."/>
        </authorList>
    </citation>
    <scope>NUCLEOTIDE SEQUENCE</scope>
    <source>
        <strain evidence="1">AA19_3_7</strain>
        <tissue evidence="1">Leaf</tissue>
    </source>
</reference>
<keyword evidence="2" id="KW-1185">Reference proteome</keyword>
<sequence length="167" mass="18514">MPLSLHASSPFFQPALSPLPQTHLTSDFFLSLLPTCFLPTATASSHIRFINLTKPSSTSESMRQTSTAPAFASINADLFQHSFFSGNLINATAKRSTNKGKREITAGKRLEFSIFKAAYLDNFDGLFGLIFGAKIAAKVAHKCKEQYVRWKIEDVDCKFALHFEASF</sequence>